<gene>
    <name evidence="1" type="primary">sbcC_6</name>
    <name evidence="1" type="ORF">SDC9_104014</name>
</gene>
<organism evidence="1">
    <name type="scientific">bioreactor metagenome</name>
    <dbReference type="NCBI Taxonomy" id="1076179"/>
    <lineage>
        <taxon>unclassified sequences</taxon>
        <taxon>metagenomes</taxon>
        <taxon>ecological metagenomes</taxon>
    </lineage>
</organism>
<dbReference type="PANTHER" id="PTHR32114:SF2">
    <property type="entry name" value="ABC TRANSPORTER ABCH.3"/>
    <property type="match status" value="1"/>
</dbReference>
<protein>
    <submittedName>
        <fullName evidence="1">Nuclease SbcCD subunit C</fullName>
    </submittedName>
</protein>
<dbReference type="EMBL" id="VSSQ01016137">
    <property type="protein sequence ID" value="MPM57192.1"/>
    <property type="molecule type" value="Genomic_DNA"/>
</dbReference>
<dbReference type="Pfam" id="PF13558">
    <property type="entry name" value="SbcC_Walker_B"/>
    <property type="match status" value="1"/>
</dbReference>
<accession>A0A645AVC1</accession>
<proteinExistence type="predicted"/>
<dbReference type="InterPro" id="IPR027417">
    <property type="entry name" value="P-loop_NTPase"/>
</dbReference>
<dbReference type="Gene3D" id="3.40.50.300">
    <property type="entry name" value="P-loop containing nucleotide triphosphate hydrolases"/>
    <property type="match status" value="1"/>
</dbReference>
<reference evidence="1" key="1">
    <citation type="submission" date="2019-08" db="EMBL/GenBank/DDBJ databases">
        <authorList>
            <person name="Kucharzyk K."/>
            <person name="Murdoch R.W."/>
            <person name="Higgins S."/>
            <person name="Loffler F."/>
        </authorList>
    </citation>
    <scope>NUCLEOTIDE SEQUENCE</scope>
</reference>
<sequence length="111" mass="11715">MLDQLTDRPRSPGTLSGGETFYVSLSLALGLADIVRAEAGGVDLDTLFIDEGFGSLDPSTLENVMAVLDGLRAGGRTVGVISHVADMKDRIPERISVRRRPDGSSTLTVTA</sequence>
<name>A0A645AVC1_9ZZZZ</name>
<dbReference type="SUPFAM" id="SSF52540">
    <property type="entry name" value="P-loop containing nucleoside triphosphate hydrolases"/>
    <property type="match status" value="1"/>
</dbReference>
<comment type="caution">
    <text evidence="1">The sequence shown here is derived from an EMBL/GenBank/DDBJ whole genome shotgun (WGS) entry which is preliminary data.</text>
</comment>
<dbReference type="PANTHER" id="PTHR32114">
    <property type="entry name" value="ABC TRANSPORTER ABCH.3"/>
    <property type="match status" value="1"/>
</dbReference>
<evidence type="ECO:0000313" key="1">
    <source>
        <dbReference type="EMBL" id="MPM57192.1"/>
    </source>
</evidence>
<dbReference type="AlphaFoldDB" id="A0A645AVC1"/>